<keyword evidence="4" id="KW-1133">Transmembrane helix</keyword>
<evidence type="ECO:0000256" key="5">
    <source>
        <dbReference type="ARBA" id="ARBA00023136"/>
    </source>
</evidence>
<proteinExistence type="predicted"/>
<feature type="non-terminal residue" evidence="7">
    <location>
        <position position="1"/>
    </location>
</feature>
<evidence type="ECO:0008006" key="9">
    <source>
        <dbReference type="Google" id="ProtNLM"/>
    </source>
</evidence>
<keyword evidence="3" id="KW-0130">Cell adhesion</keyword>
<dbReference type="InterPro" id="IPR032675">
    <property type="entry name" value="LRR_dom_sf"/>
</dbReference>
<accession>A0ABD0NBN5</accession>
<comment type="subcellular location">
    <subcellularLocation>
        <location evidence="1">Membrane</location>
        <topology evidence="1">Single-pass membrane protein</topology>
    </subcellularLocation>
</comment>
<dbReference type="Proteomes" id="UP001529510">
    <property type="component" value="Unassembled WGS sequence"/>
</dbReference>
<evidence type="ECO:0000256" key="2">
    <source>
        <dbReference type="ARBA" id="ARBA00022692"/>
    </source>
</evidence>
<dbReference type="EMBL" id="JAMKFB020000023">
    <property type="protein sequence ID" value="KAL0159037.1"/>
    <property type="molecule type" value="Genomic_DNA"/>
</dbReference>
<evidence type="ECO:0000256" key="4">
    <source>
        <dbReference type="ARBA" id="ARBA00022989"/>
    </source>
</evidence>
<evidence type="ECO:0000256" key="3">
    <source>
        <dbReference type="ARBA" id="ARBA00022889"/>
    </source>
</evidence>
<dbReference type="PANTHER" id="PTHR22650">
    <property type="entry name" value="GLYCOPROTEIN IB BETA"/>
    <property type="match status" value="1"/>
</dbReference>
<dbReference type="AlphaFoldDB" id="A0ABD0NBN5"/>
<sequence>TDSPLVLGLCTRQSPVLRLRDFTIQRTVPQLPASITELLLQNNFLTTITPGHLDQLHHLQLVDLSGNPFHCDCSIHPAELAQRPIDKLTDADFASCVSDHCSGNSTFILGIDERHTGFEAESLRSLKPKHRMRMRVSIGSLSPVTDDTDKPLLNMEILPQILDVLHKQHNIKIK</sequence>
<dbReference type="InterPro" id="IPR052313">
    <property type="entry name" value="GPIb-IX-V_Complex"/>
</dbReference>
<feature type="non-terminal residue" evidence="7">
    <location>
        <position position="174"/>
    </location>
</feature>
<dbReference type="Gene3D" id="3.80.10.10">
    <property type="entry name" value="Ribonuclease Inhibitor"/>
    <property type="match status" value="1"/>
</dbReference>
<evidence type="ECO:0000313" key="7">
    <source>
        <dbReference type="EMBL" id="KAL0159037.1"/>
    </source>
</evidence>
<keyword evidence="6" id="KW-1015">Disulfide bond</keyword>
<dbReference type="PANTHER" id="PTHR22650:SF6">
    <property type="entry name" value="PLATELET GLYCOPROTEIN IX"/>
    <property type="match status" value="1"/>
</dbReference>
<keyword evidence="2" id="KW-0812">Transmembrane</keyword>
<keyword evidence="8" id="KW-1185">Reference proteome</keyword>
<name>A0ABD0NBN5_CIRMR</name>
<evidence type="ECO:0000256" key="6">
    <source>
        <dbReference type="ARBA" id="ARBA00023157"/>
    </source>
</evidence>
<gene>
    <name evidence="7" type="ORF">M9458_047113</name>
</gene>
<reference evidence="7 8" key="1">
    <citation type="submission" date="2024-05" db="EMBL/GenBank/DDBJ databases">
        <title>Genome sequencing and assembly of Indian major carp, Cirrhinus mrigala (Hamilton, 1822).</title>
        <authorList>
            <person name="Mohindra V."/>
            <person name="Chowdhury L.M."/>
            <person name="Lal K."/>
            <person name="Jena J.K."/>
        </authorList>
    </citation>
    <scope>NUCLEOTIDE SEQUENCE [LARGE SCALE GENOMIC DNA]</scope>
    <source>
        <strain evidence="7">CM1030</strain>
        <tissue evidence="7">Blood</tissue>
    </source>
</reference>
<evidence type="ECO:0000313" key="8">
    <source>
        <dbReference type="Proteomes" id="UP001529510"/>
    </source>
</evidence>
<organism evidence="7 8">
    <name type="scientific">Cirrhinus mrigala</name>
    <name type="common">Mrigala</name>
    <dbReference type="NCBI Taxonomy" id="683832"/>
    <lineage>
        <taxon>Eukaryota</taxon>
        <taxon>Metazoa</taxon>
        <taxon>Chordata</taxon>
        <taxon>Craniata</taxon>
        <taxon>Vertebrata</taxon>
        <taxon>Euteleostomi</taxon>
        <taxon>Actinopterygii</taxon>
        <taxon>Neopterygii</taxon>
        <taxon>Teleostei</taxon>
        <taxon>Ostariophysi</taxon>
        <taxon>Cypriniformes</taxon>
        <taxon>Cyprinidae</taxon>
        <taxon>Labeoninae</taxon>
        <taxon>Labeonini</taxon>
        <taxon>Cirrhinus</taxon>
    </lineage>
</organism>
<protein>
    <recommendedName>
        <fullName evidence="9">Toll-like receptor 2</fullName>
    </recommendedName>
</protein>
<keyword evidence="5" id="KW-0472">Membrane</keyword>
<dbReference type="SUPFAM" id="SSF52058">
    <property type="entry name" value="L domain-like"/>
    <property type="match status" value="1"/>
</dbReference>
<comment type="caution">
    <text evidence="7">The sequence shown here is derived from an EMBL/GenBank/DDBJ whole genome shotgun (WGS) entry which is preliminary data.</text>
</comment>
<evidence type="ECO:0000256" key="1">
    <source>
        <dbReference type="ARBA" id="ARBA00004167"/>
    </source>
</evidence>